<protein>
    <submittedName>
        <fullName evidence="1">Uncharacterized protein</fullName>
    </submittedName>
</protein>
<accession>A0A3S7V078</accession>
<dbReference type="AlphaFoldDB" id="A0A3S7V078"/>
<organism evidence="1">
    <name type="scientific">Phaselicystis flava</name>
    <dbReference type="NCBI Taxonomy" id="525924"/>
    <lineage>
        <taxon>Bacteria</taxon>
        <taxon>Pseudomonadati</taxon>
        <taxon>Myxococcota</taxon>
        <taxon>Polyangia</taxon>
        <taxon>Polyangiales</taxon>
        <taxon>Phaselicystidaceae</taxon>
        <taxon>Phaselicystis</taxon>
    </lineage>
</organism>
<dbReference type="EMBL" id="MH908922">
    <property type="protein sequence ID" value="AYM54394.1"/>
    <property type="molecule type" value="Genomic_DNA"/>
</dbReference>
<evidence type="ECO:0000313" key="1">
    <source>
        <dbReference type="EMBL" id="AYM54394.1"/>
    </source>
</evidence>
<sequence>MSSTDENRPADPAEALFDEVVVPLAEGRRAKGEQAYFPLGRDPGATSYYEVPARRVMAAADFEFPAGGSAVGLVDALAAHWAKEGELALAEAAPRLKEIVDTLQREGGVASDGDVSVLCYTMF</sequence>
<proteinExistence type="predicted"/>
<name>A0A3S7V078_9BACT</name>
<reference evidence="1" key="1">
    <citation type="journal article" date="2018" name="J. Ind. Microbiol. Biotechnol.">
        <title>Genome mining reveals uncommon alkylpyrones as type III PKS products from myxobacteria.</title>
        <authorList>
            <person name="Hug J.J."/>
            <person name="Panter F."/>
            <person name="Krug D."/>
            <person name="Muller R."/>
        </authorList>
    </citation>
    <scope>NUCLEOTIDE SEQUENCE</scope>
    <source>
        <strain evidence="1">MSr9315</strain>
    </source>
</reference>